<organism evidence="2 3">
    <name type="scientific">Caryophanon tenue</name>
    <dbReference type="NCBI Taxonomy" id="33978"/>
    <lineage>
        <taxon>Bacteria</taxon>
        <taxon>Bacillati</taxon>
        <taxon>Bacillota</taxon>
        <taxon>Bacilli</taxon>
        <taxon>Bacillales</taxon>
        <taxon>Caryophanaceae</taxon>
        <taxon>Caryophanon</taxon>
    </lineage>
</organism>
<evidence type="ECO:0000313" key="3">
    <source>
        <dbReference type="Proteomes" id="UP000093199"/>
    </source>
</evidence>
<proteinExistence type="predicted"/>
<protein>
    <submittedName>
        <fullName evidence="2">Uncharacterized protein</fullName>
    </submittedName>
</protein>
<keyword evidence="1" id="KW-0812">Transmembrane</keyword>
<dbReference type="Proteomes" id="UP000093199">
    <property type="component" value="Unassembled WGS sequence"/>
</dbReference>
<accession>A0A1C0Y712</accession>
<evidence type="ECO:0000256" key="1">
    <source>
        <dbReference type="SAM" id="Phobius"/>
    </source>
</evidence>
<dbReference type="EMBL" id="MASJ01000039">
    <property type="protein sequence ID" value="OCS82952.1"/>
    <property type="molecule type" value="Genomic_DNA"/>
</dbReference>
<gene>
    <name evidence="2" type="ORF">A6M13_06005</name>
</gene>
<sequence length="67" mass="7554">MNWKRIGIVILLLFIISSLIERLPIPSYADFLHWAFGEDKVLGVGFSVMVIAVIILSMRKGITGKEH</sequence>
<name>A0A1C0Y712_9BACL</name>
<comment type="caution">
    <text evidence="2">The sequence shown here is derived from an EMBL/GenBank/DDBJ whole genome shotgun (WGS) entry which is preliminary data.</text>
</comment>
<evidence type="ECO:0000313" key="2">
    <source>
        <dbReference type="EMBL" id="OCS82952.1"/>
    </source>
</evidence>
<reference evidence="2 3" key="1">
    <citation type="submission" date="2016-07" db="EMBL/GenBank/DDBJ databases">
        <title>Caryophanon tenue genome sequencing.</title>
        <authorList>
            <person name="Verma A."/>
            <person name="Pal Y."/>
            <person name="Krishnamurthi S."/>
        </authorList>
    </citation>
    <scope>NUCLEOTIDE SEQUENCE [LARGE SCALE GENOMIC DNA]</scope>
    <source>
        <strain evidence="2 3">DSM 14152</strain>
    </source>
</reference>
<feature type="transmembrane region" description="Helical" evidence="1">
    <location>
        <begin position="41"/>
        <end position="58"/>
    </location>
</feature>
<keyword evidence="3" id="KW-1185">Reference proteome</keyword>
<keyword evidence="1" id="KW-1133">Transmembrane helix</keyword>
<dbReference type="AlphaFoldDB" id="A0A1C0Y712"/>
<keyword evidence="1" id="KW-0472">Membrane</keyword>